<dbReference type="PANTHER" id="PTHR41795:SF1">
    <property type="entry name" value="EXOPOLYSACCHARIDE SYNTHESIS PROTEIN"/>
    <property type="match status" value="1"/>
</dbReference>
<sequence>MDDQGDPADIEQLLDRIEAGAAGRSHVSIGEMMDAVGRRTFGPLVLLVGIILVTPLSGVPGMPTLLGLLTLLTLGQVLLGRTQFWLPSLLLRRQVPRQKLVQGLHLLRPAARRIDRLIRPRFTFLVKGPGLYAMALACMVIAIVMPATELVPFSASIAGVALMTFGLAMISKDGLLAVLAWGVSLAGPVMLVRTIGS</sequence>
<dbReference type="EMBL" id="CP020931">
    <property type="protein sequence ID" value="ARM82399.1"/>
    <property type="molecule type" value="Genomic_DNA"/>
</dbReference>
<dbReference type="InterPro" id="IPR010331">
    <property type="entry name" value="ExoD"/>
</dbReference>
<name>A0A1W6K4W9_9GAMM</name>
<dbReference type="RefSeq" id="WP_085678337.1">
    <property type="nucleotide sequence ID" value="NZ_CP020931.1"/>
</dbReference>
<accession>A0A1W6K4W9</accession>
<evidence type="ECO:0000313" key="2">
    <source>
        <dbReference type="EMBL" id="ARM82399.1"/>
    </source>
</evidence>
<proteinExistence type="predicted"/>
<reference evidence="2 3" key="1">
    <citation type="submission" date="2017-04" db="EMBL/GenBank/DDBJ databases">
        <title>Genome Sequence of Marinobacter salarius strain SMR5 Isolated from a culture of the Diatom Skeletonema marinoi.</title>
        <authorList>
            <person name="Topel M."/>
            <person name="Pinder M.I.M."/>
            <person name="Johansson O.N."/>
            <person name="Kourtchenko O."/>
            <person name="Godhe A."/>
            <person name="Clarke A.K."/>
        </authorList>
    </citation>
    <scope>NUCLEOTIDE SEQUENCE [LARGE SCALE GENOMIC DNA]</scope>
    <source>
        <strain evidence="2 3">SMR5</strain>
    </source>
</reference>
<dbReference type="AlphaFoldDB" id="A0A1W6K4W9"/>
<keyword evidence="1" id="KW-0472">Membrane</keyword>
<dbReference type="Pfam" id="PF06055">
    <property type="entry name" value="ExoD"/>
    <property type="match status" value="1"/>
</dbReference>
<feature type="transmembrane region" description="Helical" evidence="1">
    <location>
        <begin position="175"/>
        <end position="195"/>
    </location>
</feature>
<feature type="transmembrane region" description="Helical" evidence="1">
    <location>
        <begin position="122"/>
        <end position="144"/>
    </location>
</feature>
<organism evidence="2 3">
    <name type="scientific">Marinobacter salarius</name>
    <dbReference type="NCBI Taxonomy" id="1420917"/>
    <lineage>
        <taxon>Bacteria</taxon>
        <taxon>Pseudomonadati</taxon>
        <taxon>Pseudomonadota</taxon>
        <taxon>Gammaproteobacteria</taxon>
        <taxon>Pseudomonadales</taxon>
        <taxon>Marinobacteraceae</taxon>
        <taxon>Marinobacter</taxon>
    </lineage>
</organism>
<dbReference type="GeneID" id="77254303"/>
<dbReference type="PANTHER" id="PTHR41795">
    <property type="entry name" value="EXOPOLYSACCHARIDE SYNTHESIS PROTEIN"/>
    <property type="match status" value="1"/>
</dbReference>
<keyword evidence="1" id="KW-0812">Transmembrane</keyword>
<evidence type="ECO:0000313" key="3">
    <source>
        <dbReference type="Proteomes" id="UP000193100"/>
    </source>
</evidence>
<dbReference type="Proteomes" id="UP000193100">
    <property type="component" value="Chromosome"/>
</dbReference>
<evidence type="ECO:0000256" key="1">
    <source>
        <dbReference type="SAM" id="Phobius"/>
    </source>
</evidence>
<feature type="transmembrane region" description="Helical" evidence="1">
    <location>
        <begin position="41"/>
        <end position="59"/>
    </location>
</feature>
<feature type="transmembrane region" description="Helical" evidence="1">
    <location>
        <begin position="150"/>
        <end position="168"/>
    </location>
</feature>
<gene>
    <name evidence="2" type="ORF">MARSALSMR5_00298</name>
</gene>
<protein>
    <submittedName>
        <fullName evidence="2">Exopolysaccharide synthesis, ExoD</fullName>
    </submittedName>
</protein>
<dbReference type="PIRSF" id="PIRSF033239">
    <property type="entry name" value="ExoD"/>
    <property type="match status" value="1"/>
</dbReference>
<feature type="transmembrane region" description="Helical" evidence="1">
    <location>
        <begin position="65"/>
        <end position="91"/>
    </location>
</feature>
<keyword evidence="1" id="KW-1133">Transmembrane helix</keyword>